<dbReference type="CDD" id="cd00093">
    <property type="entry name" value="HTH_XRE"/>
    <property type="match status" value="1"/>
</dbReference>
<dbReference type="SUPFAM" id="SSF47413">
    <property type="entry name" value="lambda repressor-like DNA-binding domains"/>
    <property type="match status" value="1"/>
</dbReference>
<dbReference type="InterPro" id="IPR010982">
    <property type="entry name" value="Lambda_DNA-bd_dom_sf"/>
</dbReference>
<dbReference type="RefSeq" id="WP_255905585.1">
    <property type="nucleotide sequence ID" value="NZ_JAFMZO010000006.1"/>
</dbReference>
<proteinExistence type="predicted"/>
<evidence type="ECO:0000313" key="2">
    <source>
        <dbReference type="EMBL" id="MFD2164525.1"/>
    </source>
</evidence>
<name>A0ABW4ZRF8_9SPHI</name>
<dbReference type="PROSITE" id="PS50943">
    <property type="entry name" value="HTH_CROC1"/>
    <property type="match status" value="1"/>
</dbReference>
<comment type="caution">
    <text evidence="2">The sequence shown here is derived from an EMBL/GenBank/DDBJ whole genome shotgun (WGS) entry which is preliminary data.</text>
</comment>
<protein>
    <submittedName>
        <fullName evidence="2">Helix-turn-helix domain-containing protein</fullName>
    </submittedName>
</protein>
<dbReference type="EMBL" id="JBHUHZ010000005">
    <property type="protein sequence ID" value="MFD2164525.1"/>
    <property type="molecule type" value="Genomic_DNA"/>
</dbReference>
<keyword evidence="3" id="KW-1185">Reference proteome</keyword>
<evidence type="ECO:0000259" key="1">
    <source>
        <dbReference type="PROSITE" id="PS50943"/>
    </source>
</evidence>
<dbReference type="Gene3D" id="1.10.260.40">
    <property type="entry name" value="lambda repressor-like DNA-binding domains"/>
    <property type="match status" value="1"/>
</dbReference>
<evidence type="ECO:0000313" key="3">
    <source>
        <dbReference type="Proteomes" id="UP001597387"/>
    </source>
</evidence>
<reference evidence="3" key="1">
    <citation type="journal article" date="2019" name="Int. J. Syst. Evol. Microbiol.">
        <title>The Global Catalogue of Microorganisms (GCM) 10K type strain sequencing project: providing services to taxonomists for standard genome sequencing and annotation.</title>
        <authorList>
            <consortium name="The Broad Institute Genomics Platform"/>
            <consortium name="The Broad Institute Genome Sequencing Center for Infectious Disease"/>
            <person name="Wu L."/>
            <person name="Ma J."/>
        </authorList>
    </citation>
    <scope>NUCLEOTIDE SEQUENCE [LARGE SCALE GENOMIC DNA]</scope>
    <source>
        <strain evidence="3">KCTC 42217</strain>
    </source>
</reference>
<dbReference type="InterPro" id="IPR001387">
    <property type="entry name" value="Cro/C1-type_HTH"/>
</dbReference>
<organism evidence="2 3">
    <name type="scientific">Paradesertivirga mongoliensis</name>
    <dbReference type="NCBI Taxonomy" id="2100740"/>
    <lineage>
        <taxon>Bacteria</taxon>
        <taxon>Pseudomonadati</taxon>
        <taxon>Bacteroidota</taxon>
        <taxon>Sphingobacteriia</taxon>
        <taxon>Sphingobacteriales</taxon>
        <taxon>Sphingobacteriaceae</taxon>
        <taxon>Paradesertivirga</taxon>
    </lineage>
</organism>
<sequence length="86" mass="10065">MEKKEIHPENTEVEPKEELKKIGERLRKIRKEKGYSSPDKFAYEHGINRSQYGKYEAGSEDLRISSLIKVLNKLGVTLSEFFSDKY</sequence>
<dbReference type="Pfam" id="PF12844">
    <property type="entry name" value="HTH_19"/>
    <property type="match status" value="1"/>
</dbReference>
<dbReference type="Proteomes" id="UP001597387">
    <property type="component" value="Unassembled WGS sequence"/>
</dbReference>
<accession>A0ABW4ZRF8</accession>
<dbReference type="SMART" id="SM00530">
    <property type="entry name" value="HTH_XRE"/>
    <property type="match status" value="1"/>
</dbReference>
<gene>
    <name evidence="2" type="ORF">ACFSJU_19120</name>
</gene>
<feature type="domain" description="HTH cro/C1-type" evidence="1">
    <location>
        <begin position="26"/>
        <end position="81"/>
    </location>
</feature>